<keyword evidence="8" id="KW-1185">Reference proteome</keyword>
<keyword evidence="1 4" id="KW-0479">Metal-binding</keyword>
<evidence type="ECO:0000256" key="1">
    <source>
        <dbReference type="ARBA" id="ARBA00022723"/>
    </source>
</evidence>
<organism evidence="7 8">
    <name type="scientific">Periconia digitata</name>
    <dbReference type="NCBI Taxonomy" id="1303443"/>
    <lineage>
        <taxon>Eukaryota</taxon>
        <taxon>Fungi</taxon>
        <taxon>Dikarya</taxon>
        <taxon>Ascomycota</taxon>
        <taxon>Pezizomycotina</taxon>
        <taxon>Dothideomycetes</taxon>
        <taxon>Pleosporomycetidae</taxon>
        <taxon>Pleosporales</taxon>
        <taxon>Massarineae</taxon>
        <taxon>Periconiaceae</taxon>
        <taxon>Periconia</taxon>
    </lineage>
</organism>
<protein>
    <recommendedName>
        <fullName evidence="6">C3H1-type domain-containing protein</fullName>
    </recommendedName>
</protein>
<dbReference type="OrthoDB" id="410307at2759"/>
<feature type="zinc finger region" description="C3H1-type" evidence="4">
    <location>
        <begin position="149"/>
        <end position="177"/>
    </location>
</feature>
<dbReference type="InterPro" id="IPR000571">
    <property type="entry name" value="Znf_CCCH"/>
</dbReference>
<name>A0A9W4U7W0_9PLEO</name>
<feature type="region of interest" description="Disordered" evidence="5">
    <location>
        <begin position="198"/>
        <end position="253"/>
    </location>
</feature>
<evidence type="ECO:0000256" key="4">
    <source>
        <dbReference type="PROSITE-ProRule" id="PRU00723"/>
    </source>
</evidence>
<feature type="zinc finger region" description="C3H1-type" evidence="4">
    <location>
        <begin position="122"/>
        <end position="148"/>
    </location>
</feature>
<evidence type="ECO:0000259" key="6">
    <source>
        <dbReference type="PROSITE" id="PS50103"/>
    </source>
</evidence>
<feature type="domain" description="C3H1-type" evidence="6">
    <location>
        <begin position="93"/>
        <end position="121"/>
    </location>
</feature>
<dbReference type="InterPro" id="IPR036855">
    <property type="entry name" value="Znf_CCCH_sf"/>
</dbReference>
<feature type="compositionally biased region" description="Basic residues" evidence="5">
    <location>
        <begin position="198"/>
        <end position="208"/>
    </location>
</feature>
<dbReference type="PANTHER" id="PTHR46156">
    <property type="entry name" value="CCCH ZINGC FINGER"/>
    <property type="match status" value="1"/>
</dbReference>
<dbReference type="PANTHER" id="PTHR46156:SF1">
    <property type="entry name" value="ZINC FINGER CCCH DOMAIN-CONTAINING PROTEIN 3"/>
    <property type="match status" value="1"/>
</dbReference>
<reference evidence="7" key="1">
    <citation type="submission" date="2023-01" db="EMBL/GenBank/DDBJ databases">
        <authorList>
            <person name="Van Ghelder C."/>
            <person name="Rancurel C."/>
        </authorList>
    </citation>
    <scope>NUCLEOTIDE SEQUENCE</scope>
    <source>
        <strain evidence="7">CNCM I-4278</strain>
    </source>
</reference>
<gene>
    <name evidence="7" type="ORF">PDIGIT_LOCUS2313</name>
</gene>
<dbReference type="Proteomes" id="UP001152607">
    <property type="component" value="Unassembled WGS sequence"/>
</dbReference>
<accession>A0A9W4U7W0</accession>
<comment type="caution">
    <text evidence="7">The sequence shown here is derived from an EMBL/GenBank/DDBJ whole genome shotgun (WGS) entry which is preliminary data.</text>
</comment>
<dbReference type="Gene3D" id="4.10.1000.10">
    <property type="entry name" value="Zinc finger, CCCH-type"/>
    <property type="match status" value="2"/>
</dbReference>
<dbReference type="PROSITE" id="PS50103">
    <property type="entry name" value="ZF_C3H1"/>
    <property type="match status" value="3"/>
</dbReference>
<proteinExistence type="predicted"/>
<dbReference type="EMBL" id="CAOQHR010000001">
    <property type="protein sequence ID" value="CAI6286336.1"/>
    <property type="molecule type" value="Genomic_DNA"/>
</dbReference>
<evidence type="ECO:0000256" key="5">
    <source>
        <dbReference type="SAM" id="MobiDB-lite"/>
    </source>
</evidence>
<sequence>MKTLEIQADTRTYLEISIAARDQNGKLVYADAVGPIHIFRRPAIGSPTAVNIRLSNPQTTGRQLWVHDSPLQVSCRSHIQSLPFVPPKPSDASPDKALCKHWLYKKECSNGDHCDLSHIPSFYNTPHCLFNLQGRCNKSPCAFAHVDIDAAAPVCESFSRLGYCNRGADCTMLHVYECPEFANYGTCSAGNKCISKHKQRNLHRRSRRSSSVMSSPENSGYMGDAENVEEVDSSDEPHAITQQHDYVPFGRGD</sequence>
<dbReference type="Pfam" id="PF00642">
    <property type="entry name" value="zf-CCCH"/>
    <property type="match status" value="1"/>
</dbReference>
<evidence type="ECO:0000313" key="7">
    <source>
        <dbReference type="EMBL" id="CAI6286336.1"/>
    </source>
</evidence>
<feature type="zinc finger region" description="C3H1-type" evidence="4">
    <location>
        <begin position="93"/>
        <end position="121"/>
    </location>
</feature>
<dbReference type="GO" id="GO:0008270">
    <property type="term" value="F:zinc ion binding"/>
    <property type="evidence" value="ECO:0007669"/>
    <property type="project" value="UniProtKB-KW"/>
</dbReference>
<dbReference type="SMART" id="SM00356">
    <property type="entry name" value="ZnF_C3H1"/>
    <property type="match status" value="4"/>
</dbReference>
<evidence type="ECO:0000256" key="3">
    <source>
        <dbReference type="ARBA" id="ARBA00022833"/>
    </source>
</evidence>
<keyword evidence="3 4" id="KW-0862">Zinc</keyword>
<dbReference type="AlphaFoldDB" id="A0A9W4U7W0"/>
<feature type="domain" description="C3H1-type" evidence="6">
    <location>
        <begin position="149"/>
        <end position="177"/>
    </location>
</feature>
<evidence type="ECO:0000313" key="8">
    <source>
        <dbReference type="Proteomes" id="UP001152607"/>
    </source>
</evidence>
<evidence type="ECO:0000256" key="2">
    <source>
        <dbReference type="ARBA" id="ARBA00022771"/>
    </source>
</evidence>
<dbReference type="GO" id="GO:0005634">
    <property type="term" value="C:nucleus"/>
    <property type="evidence" value="ECO:0007669"/>
    <property type="project" value="TreeGrafter"/>
</dbReference>
<keyword evidence="2 4" id="KW-0863">Zinc-finger</keyword>
<feature type="domain" description="C3H1-type" evidence="6">
    <location>
        <begin position="122"/>
        <end position="148"/>
    </location>
</feature>
<dbReference type="SUPFAM" id="SSF90229">
    <property type="entry name" value="CCCH zinc finger"/>
    <property type="match status" value="1"/>
</dbReference>